<dbReference type="InterPro" id="IPR018490">
    <property type="entry name" value="cNMP-bd_dom_sf"/>
</dbReference>
<gene>
    <name evidence="6" type="ORF">ABCS64_02400</name>
</gene>
<keyword evidence="2" id="KW-0238">DNA-binding</keyword>
<dbReference type="PROSITE" id="PS50042">
    <property type="entry name" value="CNMP_BINDING_3"/>
    <property type="match status" value="1"/>
</dbReference>
<protein>
    <submittedName>
        <fullName evidence="6">Cyclic nucleotide-binding domain-containing protein</fullName>
    </submittedName>
</protein>
<evidence type="ECO:0000259" key="5">
    <source>
        <dbReference type="PROSITE" id="PS51063"/>
    </source>
</evidence>
<evidence type="ECO:0000256" key="3">
    <source>
        <dbReference type="ARBA" id="ARBA00023163"/>
    </source>
</evidence>
<dbReference type="InterPro" id="IPR018488">
    <property type="entry name" value="cNMP-bd_CS"/>
</dbReference>
<dbReference type="PANTHER" id="PTHR24567:SF68">
    <property type="entry name" value="DNA-BINDING TRANSCRIPTIONAL DUAL REGULATOR CRP"/>
    <property type="match status" value="1"/>
</dbReference>
<keyword evidence="3" id="KW-0804">Transcription</keyword>
<dbReference type="PROSITE" id="PS00889">
    <property type="entry name" value="CNMP_BINDING_2"/>
    <property type="match status" value="1"/>
</dbReference>
<evidence type="ECO:0000313" key="6">
    <source>
        <dbReference type="EMBL" id="MFA9949188.1"/>
    </source>
</evidence>
<keyword evidence="1" id="KW-0805">Transcription regulation</keyword>
<dbReference type="RefSeq" id="WP_418890333.1">
    <property type="nucleotide sequence ID" value="NZ_JBEUWX010000002.1"/>
</dbReference>
<dbReference type="CDD" id="cd00038">
    <property type="entry name" value="CAP_ED"/>
    <property type="match status" value="1"/>
</dbReference>
<dbReference type="CDD" id="cd00092">
    <property type="entry name" value="HTH_CRP"/>
    <property type="match status" value="1"/>
</dbReference>
<proteinExistence type="predicted"/>
<dbReference type="SMART" id="SM00100">
    <property type="entry name" value="cNMP"/>
    <property type="match status" value="1"/>
</dbReference>
<dbReference type="InterPro" id="IPR012318">
    <property type="entry name" value="HTH_CRP"/>
</dbReference>
<dbReference type="InterPro" id="IPR036388">
    <property type="entry name" value="WH-like_DNA-bd_sf"/>
</dbReference>
<dbReference type="Gene3D" id="2.60.120.10">
    <property type="entry name" value="Jelly Rolls"/>
    <property type="match status" value="1"/>
</dbReference>
<dbReference type="InterPro" id="IPR050397">
    <property type="entry name" value="Env_Response_Regulators"/>
</dbReference>
<keyword evidence="7" id="KW-1185">Reference proteome</keyword>
<name>A0ABV4UD86_9RHOO</name>
<dbReference type="InterPro" id="IPR014710">
    <property type="entry name" value="RmlC-like_jellyroll"/>
</dbReference>
<reference evidence="7" key="1">
    <citation type="submission" date="2024-06" db="EMBL/GenBank/DDBJ databases">
        <title>Radixoralia hellwigii gen. nov., sp nov., isolated from a root canal in the human oral cavity.</title>
        <authorList>
            <person name="Bartsch S."/>
            <person name="Wittmer A."/>
            <person name="Schulz A.-K."/>
            <person name="Neumann-Schaal M."/>
            <person name="Wolf J."/>
            <person name="Gronow S."/>
            <person name="Tennert C."/>
            <person name="Haecker G."/>
            <person name="Cieplik F."/>
            <person name="Al-Ahmad A."/>
        </authorList>
    </citation>
    <scope>NUCLEOTIDE SEQUENCE [LARGE SCALE GENOMIC DNA]</scope>
    <source>
        <strain evidence="7">Wk13</strain>
    </source>
</reference>
<dbReference type="SUPFAM" id="SSF51206">
    <property type="entry name" value="cAMP-binding domain-like"/>
    <property type="match status" value="1"/>
</dbReference>
<dbReference type="SUPFAM" id="SSF46785">
    <property type="entry name" value="Winged helix' DNA-binding domain"/>
    <property type="match status" value="1"/>
</dbReference>
<dbReference type="InterPro" id="IPR000595">
    <property type="entry name" value="cNMP-bd_dom"/>
</dbReference>
<comment type="caution">
    <text evidence="6">The sequence shown here is derived from an EMBL/GenBank/DDBJ whole genome shotgun (WGS) entry which is preliminary data.</text>
</comment>
<dbReference type="PROSITE" id="PS51063">
    <property type="entry name" value="HTH_CRP_2"/>
    <property type="match status" value="1"/>
</dbReference>
<evidence type="ECO:0000313" key="7">
    <source>
        <dbReference type="Proteomes" id="UP001574673"/>
    </source>
</evidence>
<dbReference type="Pfam" id="PF00027">
    <property type="entry name" value="cNMP_binding"/>
    <property type="match status" value="1"/>
</dbReference>
<feature type="domain" description="Cyclic nucleotide-binding" evidence="4">
    <location>
        <begin position="22"/>
        <end position="144"/>
    </location>
</feature>
<feature type="domain" description="HTH crp-type" evidence="5">
    <location>
        <begin position="158"/>
        <end position="226"/>
    </location>
</feature>
<dbReference type="Proteomes" id="UP001574673">
    <property type="component" value="Unassembled WGS sequence"/>
</dbReference>
<evidence type="ECO:0000259" key="4">
    <source>
        <dbReference type="PROSITE" id="PS50042"/>
    </source>
</evidence>
<sequence length="226" mass="25381">MAKAPALSSEQARLAALQNIPLFEGLTDAQLQMFARVAVRRSFPRNKTIVYGGDSSDDQSLFIIIRGSVKVLSRDNEGREVILSFIGEGECIGEMALIDGEPRSADVVAFDNCELLEISREDFTHTLMENPELCLSIMRSLVLRLRRATWKIESLALMDTYGRVAKLLLELSEEVDGERQVRRKLTKQDMAKVVGASREMVTRVMKDLETSGHIRQDDGHIIICKQ</sequence>
<dbReference type="Pfam" id="PF13545">
    <property type="entry name" value="HTH_Crp_2"/>
    <property type="match status" value="1"/>
</dbReference>
<evidence type="ECO:0000256" key="1">
    <source>
        <dbReference type="ARBA" id="ARBA00023015"/>
    </source>
</evidence>
<dbReference type="PANTHER" id="PTHR24567">
    <property type="entry name" value="CRP FAMILY TRANSCRIPTIONAL REGULATORY PROTEIN"/>
    <property type="match status" value="1"/>
</dbReference>
<dbReference type="SMART" id="SM00419">
    <property type="entry name" value="HTH_CRP"/>
    <property type="match status" value="1"/>
</dbReference>
<dbReference type="InterPro" id="IPR036390">
    <property type="entry name" value="WH_DNA-bd_sf"/>
</dbReference>
<organism evidence="6 7">
    <name type="scientific">Dentiradicibacter hellwigii</name>
    <dbReference type="NCBI Taxonomy" id="3149053"/>
    <lineage>
        <taxon>Bacteria</taxon>
        <taxon>Pseudomonadati</taxon>
        <taxon>Pseudomonadota</taxon>
        <taxon>Betaproteobacteria</taxon>
        <taxon>Rhodocyclales</taxon>
        <taxon>Rhodocyclaceae</taxon>
        <taxon>Dentiradicibacter</taxon>
    </lineage>
</organism>
<accession>A0ABV4UD86</accession>
<dbReference type="Gene3D" id="1.10.10.10">
    <property type="entry name" value="Winged helix-like DNA-binding domain superfamily/Winged helix DNA-binding domain"/>
    <property type="match status" value="1"/>
</dbReference>
<evidence type="ECO:0000256" key="2">
    <source>
        <dbReference type="ARBA" id="ARBA00023125"/>
    </source>
</evidence>
<dbReference type="EMBL" id="JBEUWX010000002">
    <property type="protein sequence ID" value="MFA9949188.1"/>
    <property type="molecule type" value="Genomic_DNA"/>
</dbReference>